<dbReference type="Gene3D" id="3.40.50.300">
    <property type="entry name" value="P-loop containing nucleotide triphosphate hydrolases"/>
    <property type="match status" value="1"/>
</dbReference>
<dbReference type="PROSITE" id="PS50110">
    <property type="entry name" value="RESPONSE_REGULATORY"/>
    <property type="match status" value="1"/>
</dbReference>
<dbReference type="SMART" id="SM00382">
    <property type="entry name" value="AAA"/>
    <property type="match status" value="1"/>
</dbReference>
<name>A0A7V8VET3_9BACT</name>
<evidence type="ECO:0000256" key="2">
    <source>
        <dbReference type="ARBA" id="ARBA00022741"/>
    </source>
</evidence>
<dbReference type="Proteomes" id="UP000542342">
    <property type="component" value="Unassembled WGS sequence"/>
</dbReference>
<keyword evidence="1 8" id="KW-0597">Phosphoprotein</keyword>
<evidence type="ECO:0000256" key="3">
    <source>
        <dbReference type="ARBA" id="ARBA00022840"/>
    </source>
</evidence>
<feature type="modified residue" description="4-aspartylphosphate" evidence="8">
    <location>
        <position position="52"/>
    </location>
</feature>
<keyword evidence="2" id="KW-0547">Nucleotide-binding</keyword>
<dbReference type="GO" id="GO:0005524">
    <property type="term" value="F:ATP binding"/>
    <property type="evidence" value="ECO:0007669"/>
    <property type="project" value="UniProtKB-KW"/>
</dbReference>
<reference evidence="12 13" key="1">
    <citation type="submission" date="2020-07" db="EMBL/GenBank/DDBJ databases">
        <title>Thermogemmata thermophila gen. nov., sp. nov., a novel moderate thermophilic planctomycete from a Kamchatka hot spring.</title>
        <authorList>
            <person name="Elcheninov A.G."/>
            <person name="Podosokorskaya O.A."/>
            <person name="Kovaleva O.L."/>
            <person name="Novikov A."/>
            <person name="Bonch-Osmolovskaya E.A."/>
            <person name="Toshchakov S.V."/>
            <person name="Kublanov I.V."/>
        </authorList>
    </citation>
    <scope>NUCLEOTIDE SEQUENCE [LARGE SCALE GENOMIC DNA]</scope>
    <source>
        <strain evidence="12 13">2918</strain>
    </source>
</reference>
<dbReference type="PROSITE" id="PS00675">
    <property type="entry name" value="SIGMA54_INTERACT_1"/>
    <property type="match status" value="1"/>
</dbReference>
<keyword evidence="6" id="KW-0238">DNA-binding</keyword>
<sequence>MPQVLIIDDEETIAWALRRAFEREHYRVAVAASAEAGLGLVRQQPPEVIFLDVRLPGMDGLAALEQLRRLAPESAVIVITAHGDLSTAVRAVQGGAFDYLTKPFELSQALEAARRALTRLTPSQPMPGKEGSLNREGSAEEGGSGEALVGRSPAMQTVFKRIARVAPTSACVLITGESGTGKEVVARAIHAHSPRRHRPFLPVHVAALNPHLVESELFGHVRGAFTGAERHREGLLQLAHGGTVFLDELADIPLPVQAKLLRVLERQEVLPVGSGEPVKVDVRIISATHADLAAEVAAGRFRHDLYYRLHVYPIHLPPLRERREDIPLLAEHFLRRLGIPEPGRRLPEQTLRYLHSRSWPGNVRELRNALEHAAIEAHGGPILPEHFPPPLPLDSPHSWNQRFQELIAQWVRQQCRPDSSQPPPSDLYQQMLQLVEPVLLDEVLRHTQGNRLLAARYLGLARATLRKLLRKYHCEPTPTPPPNPT</sequence>
<evidence type="ECO:0000313" key="13">
    <source>
        <dbReference type="Proteomes" id="UP000542342"/>
    </source>
</evidence>
<dbReference type="PRINTS" id="PR01590">
    <property type="entry name" value="HTHFIS"/>
</dbReference>
<evidence type="ECO:0000256" key="4">
    <source>
        <dbReference type="ARBA" id="ARBA00023012"/>
    </source>
</evidence>
<dbReference type="SMART" id="SM00448">
    <property type="entry name" value="REC"/>
    <property type="match status" value="1"/>
</dbReference>
<keyword evidence="13" id="KW-1185">Reference proteome</keyword>
<feature type="domain" description="Sigma-54 factor interaction" evidence="10">
    <location>
        <begin position="148"/>
        <end position="375"/>
    </location>
</feature>
<dbReference type="InterPro" id="IPR025944">
    <property type="entry name" value="Sigma_54_int_dom_CS"/>
</dbReference>
<dbReference type="PANTHER" id="PTHR32071:SF57">
    <property type="entry name" value="C4-DICARBOXYLATE TRANSPORT TRANSCRIPTIONAL REGULATORY PROTEIN DCTD"/>
    <property type="match status" value="1"/>
</dbReference>
<evidence type="ECO:0000256" key="1">
    <source>
        <dbReference type="ARBA" id="ARBA00022553"/>
    </source>
</evidence>
<dbReference type="Gene3D" id="1.10.8.60">
    <property type="match status" value="1"/>
</dbReference>
<organism evidence="12 13">
    <name type="scientific">Thermogemmata fonticola</name>
    <dbReference type="NCBI Taxonomy" id="2755323"/>
    <lineage>
        <taxon>Bacteria</taxon>
        <taxon>Pseudomonadati</taxon>
        <taxon>Planctomycetota</taxon>
        <taxon>Planctomycetia</taxon>
        <taxon>Gemmatales</taxon>
        <taxon>Gemmataceae</taxon>
        <taxon>Thermogemmata</taxon>
    </lineage>
</organism>
<dbReference type="EMBL" id="JACEFB010000007">
    <property type="protein sequence ID" value="MBA2226723.1"/>
    <property type="molecule type" value="Genomic_DNA"/>
</dbReference>
<protein>
    <submittedName>
        <fullName evidence="12">Sigma-54-dependent Fis family transcriptional regulator</fullName>
    </submittedName>
</protein>
<comment type="caution">
    <text evidence="12">The sequence shown here is derived from an EMBL/GenBank/DDBJ whole genome shotgun (WGS) entry which is preliminary data.</text>
</comment>
<dbReference type="SUPFAM" id="SSF52172">
    <property type="entry name" value="CheY-like"/>
    <property type="match status" value="1"/>
</dbReference>
<gene>
    <name evidence="12" type="ORF">H0921_11185</name>
</gene>
<dbReference type="AlphaFoldDB" id="A0A7V8VET3"/>
<dbReference type="InterPro" id="IPR002078">
    <property type="entry name" value="Sigma_54_int"/>
</dbReference>
<keyword evidence="7" id="KW-0804">Transcription</keyword>
<dbReference type="GO" id="GO:0000160">
    <property type="term" value="P:phosphorelay signal transduction system"/>
    <property type="evidence" value="ECO:0007669"/>
    <property type="project" value="UniProtKB-KW"/>
</dbReference>
<dbReference type="InterPro" id="IPR027417">
    <property type="entry name" value="P-loop_NTPase"/>
</dbReference>
<dbReference type="Gene3D" id="3.40.50.2300">
    <property type="match status" value="1"/>
</dbReference>
<evidence type="ECO:0000259" key="10">
    <source>
        <dbReference type="PROSITE" id="PS50045"/>
    </source>
</evidence>
<feature type="domain" description="Response regulatory" evidence="11">
    <location>
        <begin position="3"/>
        <end position="117"/>
    </location>
</feature>
<keyword evidence="3" id="KW-0067">ATP-binding</keyword>
<dbReference type="SUPFAM" id="SSF52540">
    <property type="entry name" value="P-loop containing nucleoside triphosphate hydrolases"/>
    <property type="match status" value="1"/>
</dbReference>
<dbReference type="PROSITE" id="PS00676">
    <property type="entry name" value="SIGMA54_INTERACT_2"/>
    <property type="match status" value="1"/>
</dbReference>
<keyword evidence="5" id="KW-0805">Transcription regulation</keyword>
<dbReference type="InterPro" id="IPR011006">
    <property type="entry name" value="CheY-like_superfamily"/>
</dbReference>
<dbReference type="InterPro" id="IPR025943">
    <property type="entry name" value="Sigma_54_int_dom_ATP-bd_2"/>
</dbReference>
<evidence type="ECO:0000256" key="6">
    <source>
        <dbReference type="ARBA" id="ARBA00023125"/>
    </source>
</evidence>
<evidence type="ECO:0000259" key="11">
    <source>
        <dbReference type="PROSITE" id="PS50110"/>
    </source>
</evidence>
<dbReference type="InterPro" id="IPR058031">
    <property type="entry name" value="AAA_lid_NorR"/>
</dbReference>
<dbReference type="CDD" id="cd00009">
    <property type="entry name" value="AAA"/>
    <property type="match status" value="1"/>
</dbReference>
<dbReference type="InterPro" id="IPR001789">
    <property type="entry name" value="Sig_transdc_resp-reg_receiver"/>
</dbReference>
<dbReference type="InterPro" id="IPR003593">
    <property type="entry name" value="AAA+_ATPase"/>
</dbReference>
<keyword evidence="4" id="KW-0902">Two-component regulatory system</keyword>
<evidence type="ECO:0000313" key="12">
    <source>
        <dbReference type="EMBL" id="MBA2226723.1"/>
    </source>
</evidence>
<dbReference type="Pfam" id="PF25601">
    <property type="entry name" value="AAA_lid_14"/>
    <property type="match status" value="1"/>
</dbReference>
<feature type="region of interest" description="Disordered" evidence="9">
    <location>
        <begin position="119"/>
        <end position="150"/>
    </location>
</feature>
<evidence type="ECO:0000256" key="9">
    <source>
        <dbReference type="SAM" id="MobiDB-lite"/>
    </source>
</evidence>
<dbReference type="Pfam" id="PF00072">
    <property type="entry name" value="Response_reg"/>
    <property type="match status" value="1"/>
</dbReference>
<dbReference type="FunFam" id="3.40.50.300:FF:000006">
    <property type="entry name" value="DNA-binding transcriptional regulator NtrC"/>
    <property type="match status" value="1"/>
</dbReference>
<dbReference type="Pfam" id="PF00158">
    <property type="entry name" value="Sigma54_activat"/>
    <property type="match status" value="1"/>
</dbReference>
<dbReference type="InterPro" id="IPR009057">
    <property type="entry name" value="Homeodomain-like_sf"/>
</dbReference>
<dbReference type="SUPFAM" id="SSF46689">
    <property type="entry name" value="Homeodomain-like"/>
    <property type="match status" value="1"/>
</dbReference>
<dbReference type="InterPro" id="IPR002197">
    <property type="entry name" value="HTH_Fis"/>
</dbReference>
<evidence type="ECO:0000256" key="7">
    <source>
        <dbReference type="ARBA" id="ARBA00023163"/>
    </source>
</evidence>
<accession>A0A7V8VET3</accession>
<dbReference type="Pfam" id="PF02954">
    <property type="entry name" value="HTH_8"/>
    <property type="match status" value="1"/>
</dbReference>
<dbReference type="RefSeq" id="WP_194538165.1">
    <property type="nucleotide sequence ID" value="NZ_JACEFB010000007.1"/>
</dbReference>
<dbReference type="FunFam" id="3.40.50.2300:FF:000018">
    <property type="entry name" value="DNA-binding transcriptional regulator NtrC"/>
    <property type="match status" value="1"/>
</dbReference>
<evidence type="ECO:0000256" key="5">
    <source>
        <dbReference type="ARBA" id="ARBA00023015"/>
    </source>
</evidence>
<dbReference type="PROSITE" id="PS50045">
    <property type="entry name" value="SIGMA54_INTERACT_4"/>
    <property type="match status" value="1"/>
</dbReference>
<dbReference type="InterPro" id="IPR025662">
    <property type="entry name" value="Sigma_54_int_dom_ATP-bd_1"/>
</dbReference>
<proteinExistence type="predicted"/>
<evidence type="ECO:0000256" key="8">
    <source>
        <dbReference type="PROSITE-ProRule" id="PRU00169"/>
    </source>
</evidence>
<dbReference type="GO" id="GO:0006355">
    <property type="term" value="P:regulation of DNA-templated transcription"/>
    <property type="evidence" value="ECO:0007669"/>
    <property type="project" value="InterPro"/>
</dbReference>
<dbReference type="PANTHER" id="PTHR32071">
    <property type="entry name" value="TRANSCRIPTIONAL REGULATORY PROTEIN"/>
    <property type="match status" value="1"/>
</dbReference>
<dbReference type="GO" id="GO:0043565">
    <property type="term" value="F:sequence-specific DNA binding"/>
    <property type="evidence" value="ECO:0007669"/>
    <property type="project" value="InterPro"/>
</dbReference>
<dbReference type="PROSITE" id="PS00688">
    <property type="entry name" value="SIGMA54_INTERACT_3"/>
    <property type="match status" value="1"/>
</dbReference>
<dbReference type="Gene3D" id="1.10.10.60">
    <property type="entry name" value="Homeodomain-like"/>
    <property type="match status" value="1"/>
</dbReference>